<dbReference type="EMBL" id="JBGBPQ010000026">
    <property type="protein sequence ID" value="KAL1499159.1"/>
    <property type="molecule type" value="Genomic_DNA"/>
</dbReference>
<dbReference type="Proteomes" id="UP001515480">
    <property type="component" value="Unassembled WGS sequence"/>
</dbReference>
<comment type="caution">
    <text evidence="2">The sequence shown here is derived from an EMBL/GenBank/DDBJ whole genome shotgun (WGS) entry which is preliminary data.</text>
</comment>
<evidence type="ECO:0000313" key="3">
    <source>
        <dbReference type="Proteomes" id="UP001515480"/>
    </source>
</evidence>
<dbReference type="AlphaFoldDB" id="A0AB34IGB8"/>
<sequence>MAVLLLLSSRLALSAPEPTLSGCLTRVSTALGHAYDLRDSTGQQMASLHVLEAAAARPYVGLYMAMVGAQWEVRLATSPDLLGWTFRRTLLANADMPYVPHARVLEGSEWVLLAHEQWMSPASRSPSRLGFKLYYNVSALLAGEHFNSFVAPLGPGASSGLEGTPSVYNASFVFREGYYMVDATVGFHYNDAAGKDQVAHGRLSSFGPTAISPSWSSAPSLAYNKAFIAAGAIGNIGQRDSGSLFNTEFVLQEANVGAMPPTIWKDWRVWLYLMAPGEGYPPNGSGCLQMLLPQTDGNSTAFRNPSFSIVACPETYTQSRSKQHTADDKCIFVSYFIFGEGAAEGEAGPVAFYNRLPTSITEVPCVDH</sequence>
<organism evidence="2 3">
    <name type="scientific">Prymnesium parvum</name>
    <name type="common">Toxic golden alga</name>
    <dbReference type="NCBI Taxonomy" id="97485"/>
    <lineage>
        <taxon>Eukaryota</taxon>
        <taxon>Haptista</taxon>
        <taxon>Haptophyta</taxon>
        <taxon>Prymnesiophyceae</taxon>
        <taxon>Prymnesiales</taxon>
        <taxon>Prymnesiaceae</taxon>
        <taxon>Prymnesium</taxon>
    </lineage>
</organism>
<proteinExistence type="predicted"/>
<accession>A0AB34IGB8</accession>
<feature type="signal peptide" evidence="1">
    <location>
        <begin position="1"/>
        <end position="16"/>
    </location>
</feature>
<reference evidence="2 3" key="1">
    <citation type="journal article" date="2024" name="Science">
        <title>Giant polyketide synthase enzymes in the biosynthesis of giant marine polyether toxins.</title>
        <authorList>
            <person name="Fallon T.R."/>
            <person name="Shende V.V."/>
            <person name="Wierzbicki I.H."/>
            <person name="Pendleton A.L."/>
            <person name="Watervoot N.F."/>
            <person name="Auber R.P."/>
            <person name="Gonzalez D.J."/>
            <person name="Wisecaver J.H."/>
            <person name="Moore B.S."/>
        </authorList>
    </citation>
    <scope>NUCLEOTIDE SEQUENCE [LARGE SCALE GENOMIC DNA]</scope>
    <source>
        <strain evidence="2 3">12B1</strain>
    </source>
</reference>
<evidence type="ECO:0000313" key="2">
    <source>
        <dbReference type="EMBL" id="KAL1499159.1"/>
    </source>
</evidence>
<feature type="chain" id="PRO_5044199339" evidence="1">
    <location>
        <begin position="17"/>
        <end position="368"/>
    </location>
</feature>
<name>A0AB34IGB8_PRYPA</name>
<evidence type="ECO:0000256" key="1">
    <source>
        <dbReference type="SAM" id="SignalP"/>
    </source>
</evidence>
<protein>
    <submittedName>
        <fullName evidence="2">Uncharacterized protein</fullName>
    </submittedName>
</protein>
<gene>
    <name evidence="2" type="ORF">AB1Y20_013670</name>
</gene>
<keyword evidence="3" id="KW-1185">Reference proteome</keyword>
<keyword evidence="1" id="KW-0732">Signal</keyword>